<keyword evidence="2 5" id="KW-0349">Heme</keyword>
<evidence type="ECO:0000256" key="2">
    <source>
        <dbReference type="ARBA" id="ARBA00022617"/>
    </source>
</evidence>
<protein>
    <submittedName>
        <fullName evidence="8">Cytochrome P450</fullName>
    </submittedName>
</protein>
<dbReference type="Proteomes" id="UP001165079">
    <property type="component" value="Unassembled WGS sequence"/>
</dbReference>
<evidence type="ECO:0000313" key="8">
    <source>
        <dbReference type="EMBL" id="GLZ82042.1"/>
    </source>
</evidence>
<feature type="binding site" description="axial binding residue" evidence="5">
    <location>
        <position position="382"/>
    </location>
    <ligand>
        <name>heme</name>
        <dbReference type="ChEBI" id="CHEBI:30413"/>
    </ligand>
    <ligandPart>
        <name>Fe</name>
        <dbReference type="ChEBI" id="CHEBI:18248"/>
    </ligandPart>
</feature>
<dbReference type="EMBL" id="BSTX01000009">
    <property type="protein sequence ID" value="GLZ82042.1"/>
    <property type="molecule type" value="Genomic_DNA"/>
</dbReference>
<dbReference type="InterPro" id="IPR017972">
    <property type="entry name" value="Cyt_P450_CS"/>
</dbReference>
<gene>
    <name evidence="8" type="ORF">Afil01_68490</name>
</gene>
<dbReference type="GO" id="GO:0016705">
    <property type="term" value="F:oxidoreductase activity, acting on paired donors, with incorporation or reduction of molecular oxygen"/>
    <property type="evidence" value="ECO:0007669"/>
    <property type="project" value="InterPro"/>
</dbReference>
<dbReference type="GO" id="GO:0005506">
    <property type="term" value="F:iron ion binding"/>
    <property type="evidence" value="ECO:0007669"/>
    <property type="project" value="InterPro"/>
</dbReference>
<dbReference type="InterPro" id="IPR036396">
    <property type="entry name" value="Cyt_P450_sf"/>
</dbReference>
<comment type="cofactor">
    <cofactor evidence="5">
        <name>heme</name>
        <dbReference type="ChEBI" id="CHEBI:30413"/>
    </cofactor>
</comment>
<feature type="region of interest" description="Disordered" evidence="7">
    <location>
        <begin position="416"/>
        <end position="435"/>
    </location>
</feature>
<keyword evidence="6" id="KW-0503">Monooxygenase</keyword>
<dbReference type="GO" id="GO:0004497">
    <property type="term" value="F:monooxygenase activity"/>
    <property type="evidence" value="ECO:0007669"/>
    <property type="project" value="UniProtKB-KW"/>
</dbReference>
<keyword evidence="3 5" id="KW-0479">Metal-binding</keyword>
<proteinExistence type="inferred from homology"/>
<evidence type="ECO:0000313" key="9">
    <source>
        <dbReference type="Proteomes" id="UP001165079"/>
    </source>
</evidence>
<dbReference type="InterPro" id="IPR002403">
    <property type="entry name" value="Cyt_P450_E_grp-IV"/>
</dbReference>
<accession>A0A9W6W6Y1</accession>
<keyword evidence="4 5" id="KW-0408">Iron</keyword>
<dbReference type="RefSeq" id="WP_285667614.1">
    <property type="nucleotide sequence ID" value="NZ_BSTX01000009.1"/>
</dbReference>
<dbReference type="Gene3D" id="1.10.630.10">
    <property type="entry name" value="Cytochrome P450"/>
    <property type="match status" value="1"/>
</dbReference>
<evidence type="ECO:0000256" key="7">
    <source>
        <dbReference type="SAM" id="MobiDB-lite"/>
    </source>
</evidence>
<evidence type="ECO:0000256" key="5">
    <source>
        <dbReference type="PIRSR" id="PIRSR602403-1"/>
    </source>
</evidence>
<dbReference type="PANTHER" id="PTHR24304">
    <property type="entry name" value="CYTOCHROME P450 FAMILY 7"/>
    <property type="match status" value="1"/>
</dbReference>
<comment type="similarity">
    <text evidence="1 6">Belongs to the cytochrome P450 family.</text>
</comment>
<evidence type="ECO:0000256" key="3">
    <source>
        <dbReference type="ARBA" id="ARBA00022723"/>
    </source>
</evidence>
<name>A0A9W6W6Y1_9ACTN</name>
<dbReference type="PRINTS" id="PR00465">
    <property type="entry name" value="EP450IV"/>
</dbReference>
<dbReference type="SUPFAM" id="SSF48264">
    <property type="entry name" value="Cytochrome P450"/>
    <property type="match status" value="1"/>
</dbReference>
<comment type="caution">
    <text evidence="8">The sequence shown here is derived from an EMBL/GenBank/DDBJ whole genome shotgun (WGS) entry which is preliminary data.</text>
</comment>
<dbReference type="PANTHER" id="PTHR24304:SF2">
    <property type="entry name" value="24-HYDROXYCHOLESTEROL 7-ALPHA-HYDROXYLASE"/>
    <property type="match status" value="1"/>
</dbReference>
<dbReference type="AlphaFoldDB" id="A0A9W6W6Y1"/>
<dbReference type="PRINTS" id="PR00385">
    <property type="entry name" value="P450"/>
</dbReference>
<dbReference type="PROSITE" id="PS00086">
    <property type="entry name" value="CYTOCHROME_P450"/>
    <property type="match status" value="1"/>
</dbReference>
<sequence length="435" mass="49564">MTAPPLVSGARPFLGHAVEMYKDAYPLLKRGHREHGRVFSLRLAGKPAVVLLGDEHDRWLFKETDRLFSISEGMPFFARMFDPDMYFLAGPEEYQRQREILLPRFQARYLEHYTHVMADETEQWLAGLKHEGEFDIIEEFGPLIMRIAAKSFLGEDFGEKLDTDFFTEFRNFSAGLDVIFPSWLPLPHFIRSRRARARLHASLGRLIDERREHPTDPPDFLQWLLTASYMDGEPLPDRLVVNIVLALAWVGQETTTGHASWGLIHLLQNPDELKKVVSEVDAIADGPLTLSGVRAARYLDAALHETERLRPVAGLIARGALEDIEVGEYTIAKGDRVFLSPSITHRLPELFENPEEFRPQRFIDDPKAAGLLIGFGGGVHRCLGARFAYLEMQIILTLLLRGFRLELLDAEPRPVPGPGTKWPQGPVRVRYERRT</sequence>
<keyword evidence="6" id="KW-0560">Oxidoreductase</keyword>
<organism evidence="8 9">
    <name type="scientific">Actinorhabdospora filicis</name>
    <dbReference type="NCBI Taxonomy" id="1785913"/>
    <lineage>
        <taxon>Bacteria</taxon>
        <taxon>Bacillati</taxon>
        <taxon>Actinomycetota</taxon>
        <taxon>Actinomycetes</taxon>
        <taxon>Micromonosporales</taxon>
        <taxon>Micromonosporaceae</taxon>
        <taxon>Actinorhabdospora</taxon>
    </lineage>
</organism>
<evidence type="ECO:0000256" key="6">
    <source>
        <dbReference type="RuleBase" id="RU000461"/>
    </source>
</evidence>
<evidence type="ECO:0000256" key="1">
    <source>
        <dbReference type="ARBA" id="ARBA00010617"/>
    </source>
</evidence>
<dbReference type="InterPro" id="IPR050529">
    <property type="entry name" value="CYP450_sterol_14alpha_dmase"/>
</dbReference>
<dbReference type="GO" id="GO:0020037">
    <property type="term" value="F:heme binding"/>
    <property type="evidence" value="ECO:0007669"/>
    <property type="project" value="InterPro"/>
</dbReference>
<dbReference type="InterPro" id="IPR001128">
    <property type="entry name" value="Cyt_P450"/>
</dbReference>
<reference evidence="8" key="1">
    <citation type="submission" date="2023-03" db="EMBL/GenBank/DDBJ databases">
        <title>Actinorhabdospora filicis NBRC 111898.</title>
        <authorList>
            <person name="Ichikawa N."/>
            <person name="Sato H."/>
            <person name="Tonouchi N."/>
        </authorList>
    </citation>
    <scope>NUCLEOTIDE SEQUENCE</scope>
    <source>
        <strain evidence="8">NBRC 111898</strain>
    </source>
</reference>
<keyword evidence="9" id="KW-1185">Reference proteome</keyword>
<evidence type="ECO:0000256" key="4">
    <source>
        <dbReference type="ARBA" id="ARBA00023004"/>
    </source>
</evidence>
<dbReference type="Pfam" id="PF00067">
    <property type="entry name" value="p450"/>
    <property type="match status" value="1"/>
</dbReference>